<evidence type="ECO:0000256" key="1">
    <source>
        <dbReference type="SAM" id="MobiDB-lite"/>
    </source>
</evidence>
<reference evidence="2" key="1">
    <citation type="submission" date="2020-11" db="EMBL/GenBank/DDBJ databases">
        <authorList>
            <person name="Tran Van P."/>
        </authorList>
    </citation>
    <scope>NUCLEOTIDE SEQUENCE</scope>
</reference>
<accession>A0A7R9KY66</accession>
<feature type="compositionally biased region" description="Basic residues" evidence="1">
    <location>
        <begin position="146"/>
        <end position="159"/>
    </location>
</feature>
<keyword evidence="3" id="KW-1185">Reference proteome</keyword>
<sequence length="395" mass="44392">MPRQLNDMFADSLPMDVLTDSEDNGDYNSDEINSDVEVALYGAIHHSYATDGHELTADEDNARTESVSKDSPMAGKQRLQPQTNESQSKTPLNNLFRLLDHKLDVSDDEMDKDFVFNDNTNEIDLIEINDSSDDSDIVVVEDKSLDRKKREKRSVKRNHSSASLSSTPRVQTNISLGNVDNLNETTLSAISAMDQFYNEDNYDSAEEERSFNAMSNNRNDWKIGYSDSFVSTNKSNRYYKRDTWLETALSLRKFQSVIYAVVVVIGSKGVHRFCAPNVSVLLIRQFIARRPKEEENIICCERLIALNECRSQGMSKHMTPMISICVIPSPQPLQALLTPSVPQLLAVLAIQSIVRAVFTEVKIKSIMIITVSIESIVRIAVFTSQKLGGKKSIAH</sequence>
<evidence type="ECO:0000313" key="2">
    <source>
        <dbReference type="EMBL" id="CAD7630469.1"/>
    </source>
</evidence>
<feature type="region of interest" description="Disordered" evidence="1">
    <location>
        <begin position="51"/>
        <end position="92"/>
    </location>
</feature>
<feature type="region of interest" description="Disordered" evidence="1">
    <location>
        <begin position="145"/>
        <end position="169"/>
    </location>
</feature>
<dbReference type="EMBL" id="CAJPIZ010008144">
    <property type="protein sequence ID" value="CAG2110899.1"/>
    <property type="molecule type" value="Genomic_DNA"/>
</dbReference>
<dbReference type="OrthoDB" id="10660561at2759"/>
<dbReference type="Proteomes" id="UP000759131">
    <property type="component" value="Unassembled WGS sequence"/>
</dbReference>
<organism evidence="2">
    <name type="scientific">Medioppia subpectinata</name>
    <dbReference type="NCBI Taxonomy" id="1979941"/>
    <lineage>
        <taxon>Eukaryota</taxon>
        <taxon>Metazoa</taxon>
        <taxon>Ecdysozoa</taxon>
        <taxon>Arthropoda</taxon>
        <taxon>Chelicerata</taxon>
        <taxon>Arachnida</taxon>
        <taxon>Acari</taxon>
        <taxon>Acariformes</taxon>
        <taxon>Sarcoptiformes</taxon>
        <taxon>Oribatida</taxon>
        <taxon>Brachypylina</taxon>
        <taxon>Oppioidea</taxon>
        <taxon>Oppiidae</taxon>
        <taxon>Medioppia</taxon>
    </lineage>
</organism>
<feature type="compositionally biased region" description="Polar residues" evidence="1">
    <location>
        <begin position="160"/>
        <end position="169"/>
    </location>
</feature>
<feature type="compositionally biased region" description="Basic and acidic residues" evidence="1">
    <location>
        <begin position="51"/>
        <end position="68"/>
    </location>
</feature>
<dbReference type="AlphaFoldDB" id="A0A7R9KY66"/>
<feature type="non-terminal residue" evidence="2">
    <location>
        <position position="1"/>
    </location>
</feature>
<feature type="compositionally biased region" description="Polar residues" evidence="1">
    <location>
        <begin position="79"/>
        <end position="92"/>
    </location>
</feature>
<dbReference type="EMBL" id="OC862719">
    <property type="protein sequence ID" value="CAD7630469.1"/>
    <property type="molecule type" value="Genomic_DNA"/>
</dbReference>
<name>A0A7R9KY66_9ACAR</name>
<gene>
    <name evidence="2" type="ORF">OSB1V03_LOCUS10882</name>
</gene>
<evidence type="ECO:0000313" key="3">
    <source>
        <dbReference type="Proteomes" id="UP000759131"/>
    </source>
</evidence>
<protein>
    <submittedName>
        <fullName evidence="2">Uncharacterized protein</fullName>
    </submittedName>
</protein>
<proteinExistence type="predicted"/>